<gene>
    <name evidence="1" type="ORF">FHX40_1759</name>
</gene>
<evidence type="ECO:0000313" key="2">
    <source>
        <dbReference type="Proteomes" id="UP000319213"/>
    </source>
</evidence>
<dbReference type="AlphaFoldDB" id="A0A543IWW5"/>
<comment type="caution">
    <text evidence="1">The sequence shown here is derived from an EMBL/GenBank/DDBJ whole genome shotgun (WGS) entry which is preliminary data.</text>
</comment>
<dbReference type="OrthoDB" id="3472681at2"/>
<dbReference type="EMBL" id="VFPQ01000001">
    <property type="protein sequence ID" value="TQM75063.1"/>
    <property type="molecule type" value="Genomic_DNA"/>
</dbReference>
<reference evidence="1 2" key="1">
    <citation type="submission" date="2019-06" db="EMBL/GenBank/DDBJ databases">
        <title>Sequencing the genomes of 1000 actinobacteria strains.</title>
        <authorList>
            <person name="Klenk H.-P."/>
        </authorList>
    </citation>
    <scope>NUCLEOTIDE SEQUENCE [LARGE SCALE GENOMIC DNA]</scope>
    <source>
        <strain evidence="1 2">DSM 43186</strain>
    </source>
</reference>
<dbReference type="RefSeq" id="WP_142259139.1">
    <property type="nucleotide sequence ID" value="NZ_BMPV01000007.1"/>
</dbReference>
<dbReference type="Proteomes" id="UP000319213">
    <property type="component" value="Unassembled WGS sequence"/>
</dbReference>
<name>A0A543IWW5_9ACTN</name>
<organism evidence="1 2">
    <name type="scientific">Thermopolyspora flexuosa</name>
    <dbReference type="NCBI Taxonomy" id="103836"/>
    <lineage>
        <taxon>Bacteria</taxon>
        <taxon>Bacillati</taxon>
        <taxon>Actinomycetota</taxon>
        <taxon>Actinomycetes</taxon>
        <taxon>Streptosporangiales</taxon>
        <taxon>Streptosporangiaceae</taxon>
        <taxon>Thermopolyspora</taxon>
    </lineage>
</organism>
<proteinExistence type="predicted"/>
<sequence>MSASLDPAYAPIGDVGTALLLVDSRLAQLAREDPTPDPEKCDLVERTLESFGPKAAQDVLDGACTLMYLYVDWLRKSLEAHGQDPMEYIVPYVASGLRAMRKSVKPEAIPTMVGMLTACVLGLSPTLWRRRYGQWLEAEMNALEASLVLLADRINNLTEDPNAASRMIVELLNVIDEQFGK</sequence>
<accession>A0A543IWW5</accession>
<evidence type="ECO:0000313" key="1">
    <source>
        <dbReference type="EMBL" id="TQM75063.1"/>
    </source>
</evidence>
<protein>
    <submittedName>
        <fullName evidence="1">Uncharacterized protein</fullName>
    </submittedName>
</protein>
<keyword evidence="2" id="KW-1185">Reference proteome</keyword>